<dbReference type="InterPro" id="IPR016032">
    <property type="entry name" value="Sig_transdc_resp-reg_C-effctor"/>
</dbReference>
<evidence type="ECO:0000313" key="8">
    <source>
        <dbReference type="Proteomes" id="UP000470771"/>
    </source>
</evidence>
<evidence type="ECO:0000256" key="3">
    <source>
        <dbReference type="ARBA" id="ARBA00023163"/>
    </source>
</evidence>
<dbReference type="Proteomes" id="UP000470771">
    <property type="component" value="Unassembled WGS sequence"/>
</dbReference>
<feature type="domain" description="Response regulatory" evidence="6">
    <location>
        <begin position="4"/>
        <end position="120"/>
    </location>
</feature>
<protein>
    <submittedName>
        <fullName evidence="7">Response regulator</fullName>
    </submittedName>
</protein>
<organism evidence="7 8">
    <name type="scientific">Acidiluteibacter ferrifornacis</name>
    <dbReference type="NCBI Taxonomy" id="2692424"/>
    <lineage>
        <taxon>Bacteria</taxon>
        <taxon>Pseudomonadati</taxon>
        <taxon>Bacteroidota</taxon>
        <taxon>Flavobacteriia</taxon>
        <taxon>Flavobacteriales</taxon>
        <taxon>Cryomorphaceae</taxon>
        <taxon>Acidiluteibacter</taxon>
    </lineage>
</organism>
<dbReference type="PANTHER" id="PTHR44688:SF16">
    <property type="entry name" value="DNA-BINDING TRANSCRIPTIONAL ACTIVATOR DEVR_DOSR"/>
    <property type="match status" value="1"/>
</dbReference>
<evidence type="ECO:0000259" key="5">
    <source>
        <dbReference type="PROSITE" id="PS50043"/>
    </source>
</evidence>
<keyword evidence="2" id="KW-0238">DNA-binding</keyword>
<feature type="modified residue" description="4-aspartylphosphate" evidence="4">
    <location>
        <position position="55"/>
    </location>
</feature>
<dbReference type="CDD" id="cd06170">
    <property type="entry name" value="LuxR_C_like"/>
    <property type="match status" value="1"/>
</dbReference>
<keyword evidence="3" id="KW-0804">Transcription</keyword>
<dbReference type="PRINTS" id="PR00038">
    <property type="entry name" value="HTHLUXR"/>
</dbReference>
<keyword evidence="1" id="KW-0805">Transcription regulation</keyword>
<dbReference type="GO" id="GO:0000160">
    <property type="term" value="P:phosphorelay signal transduction system"/>
    <property type="evidence" value="ECO:0007669"/>
    <property type="project" value="InterPro"/>
</dbReference>
<dbReference type="GO" id="GO:0003677">
    <property type="term" value="F:DNA binding"/>
    <property type="evidence" value="ECO:0007669"/>
    <property type="project" value="UniProtKB-KW"/>
</dbReference>
<dbReference type="PROSITE" id="PS00622">
    <property type="entry name" value="HTH_LUXR_1"/>
    <property type="match status" value="1"/>
</dbReference>
<dbReference type="InterPro" id="IPR011006">
    <property type="entry name" value="CheY-like_superfamily"/>
</dbReference>
<dbReference type="SUPFAM" id="SSF46894">
    <property type="entry name" value="C-terminal effector domain of the bipartite response regulators"/>
    <property type="match status" value="1"/>
</dbReference>
<evidence type="ECO:0000259" key="6">
    <source>
        <dbReference type="PROSITE" id="PS50110"/>
    </source>
</evidence>
<proteinExistence type="predicted"/>
<dbReference type="Gene3D" id="3.40.50.2300">
    <property type="match status" value="1"/>
</dbReference>
<evidence type="ECO:0000256" key="4">
    <source>
        <dbReference type="PROSITE-ProRule" id="PRU00169"/>
    </source>
</evidence>
<dbReference type="Pfam" id="PF00072">
    <property type="entry name" value="Response_reg"/>
    <property type="match status" value="1"/>
</dbReference>
<sequence>MSLTILHANSNVLMSFGLKSLLSRGGGVESVKNVTHETQLFQALEESTYDVVIVDPNSKGHFSSETVLKLREKSKSQKMLIISSTANTAEVLKVLEKGVEGYLTRECDEDEIIHAIFAIAKGEKFYCNKVMDIILNKQYSPDEDNCEPTALTQRESEITALIAKGMTNKGIAEQLHLSPHTVHTHRKNILRKLGINSVSELTLYAINVGLVAMDS</sequence>
<evidence type="ECO:0000256" key="2">
    <source>
        <dbReference type="ARBA" id="ARBA00023125"/>
    </source>
</evidence>
<dbReference type="PROSITE" id="PS50110">
    <property type="entry name" value="RESPONSE_REGULATORY"/>
    <property type="match status" value="1"/>
</dbReference>
<dbReference type="PROSITE" id="PS50043">
    <property type="entry name" value="HTH_LUXR_2"/>
    <property type="match status" value="1"/>
</dbReference>
<dbReference type="EMBL" id="WWNE01000018">
    <property type="protein sequence ID" value="NBG67323.1"/>
    <property type="molecule type" value="Genomic_DNA"/>
</dbReference>
<dbReference type="SMART" id="SM00421">
    <property type="entry name" value="HTH_LUXR"/>
    <property type="match status" value="1"/>
</dbReference>
<dbReference type="GO" id="GO:0006355">
    <property type="term" value="P:regulation of DNA-templated transcription"/>
    <property type="evidence" value="ECO:0007669"/>
    <property type="project" value="InterPro"/>
</dbReference>
<dbReference type="AlphaFoldDB" id="A0A6N9NMY5"/>
<keyword evidence="8" id="KW-1185">Reference proteome</keyword>
<reference evidence="7 8" key="1">
    <citation type="submission" date="2019-12" db="EMBL/GenBank/DDBJ databases">
        <authorList>
            <person name="Zhao J."/>
        </authorList>
    </citation>
    <scope>NUCLEOTIDE SEQUENCE [LARGE SCALE GENOMIC DNA]</scope>
    <source>
        <strain evidence="7 8">S-15</strain>
    </source>
</reference>
<keyword evidence="4" id="KW-0597">Phosphoprotein</keyword>
<dbReference type="InterPro" id="IPR000792">
    <property type="entry name" value="Tscrpt_reg_LuxR_C"/>
</dbReference>
<gene>
    <name evidence="7" type="ORF">GQN54_14440</name>
</gene>
<dbReference type="InterPro" id="IPR001789">
    <property type="entry name" value="Sig_transdc_resp-reg_receiver"/>
</dbReference>
<evidence type="ECO:0000256" key="1">
    <source>
        <dbReference type="ARBA" id="ARBA00023015"/>
    </source>
</evidence>
<comment type="caution">
    <text evidence="7">The sequence shown here is derived from an EMBL/GenBank/DDBJ whole genome shotgun (WGS) entry which is preliminary data.</text>
</comment>
<evidence type="ECO:0000313" key="7">
    <source>
        <dbReference type="EMBL" id="NBG67323.1"/>
    </source>
</evidence>
<dbReference type="RefSeq" id="WP_160634273.1">
    <property type="nucleotide sequence ID" value="NZ_WWNE01000018.1"/>
</dbReference>
<dbReference type="Pfam" id="PF00196">
    <property type="entry name" value="GerE"/>
    <property type="match status" value="1"/>
</dbReference>
<accession>A0A6N9NMY5</accession>
<dbReference type="SUPFAM" id="SSF52172">
    <property type="entry name" value="CheY-like"/>
    <property type="match status" value="1"/>
</dbReference>
<feature type="domain" description="HTH luxR-type" evidence="5">
    <location>
        <begin position="144"/>
        <end position="209"/>
    </location>
</feature>
<dbReference type="PANTHER" id="PTHR44688">
    <property type="entry name" value="DNA-BINDING TRANSCRIPTIONAL ACTIVATOR DEVR_DOSR"/>
    <property type="match status" value="1"/>
</dbReference>
<name>A0A6N9NMY5_9FLAO</name>